<gene>
    <name evidence="1" type="ORF">G1H11_09665</name>
</gene>
<dbReference type="InterPro" id="IPR021295">
    <property type="entry name" value="DUF2867"/>
</dbReference>
<reference evidence="1 2" key="1">
    <citation type="submission" date="2020-02" db="EMBL/GenBank/DDBJ databases">
        <authorList>
            <person name="Li X.-J."/>
            <person name="Feng X.-M."/>
        </authorList>
    </citation>
    <scope>NUCLEOTIDE SEQUENCE [LARGE SCALE GENOMIC DNA]</scope>
    <source>
        <strain evidence="1 2">CGMCC 4.7225</strain>
    </source>
</reference>
<evidence type="ECO:0000313" key="1">
    <source>
        <dbReference type="EMBL" id="NED95580.1"/>
    </source>
</evidence>
<keyword evidence="2" id="KW-1185">Reference proteome</keyword>
<comment type="caution">
    <text evidence="1">The sequence shown here is derived from an EMBL/GenBank/DDBJ whole genome shotgun (WGS) entry which is preliminary data.</text>
</comment>
<dbReference type="AlphaFoldDB" id="A0A6N9YKY1"/>
<dbReference type="SUPFAM" id="SSF55961">
    <property type="entry name" value="Bet v1-like"/>
    <property type="match status" value="1"/>
</dbReference>
<accession>A0A6N9YKY1</accession>
<dbReference type="Pfam" id="PF11066">
    <property type="entry name" value="DUF2867"/>
    <property type="match status" value="1"/>
</dbReference>
<protein>
    <submittedName>
        <fullName evidence="1">DUF2867 domain-containing protein</fullName>
    </submittedName>
</protein>
<sequence>MGLVRNTHERVIPASAEALGELMSTLGSDDDKLWPSPAWLAMRLDRPISVGADGGHGPIRYWVSEYEPGRRVRFTFHPETGIDGFHELVIEPLPDGNVVLRHFAEGAPRGVTRILWPVAIRPMHDAVVEDLLDNAERHTTGGVERPATWSRWVRILRRFTELPRPVAVSVPVQAELARDAFPRIDFSDAWSVPLLPGAPSDPQVWADAIFRDPPRWVGALLLARNALVGLVGIEKGDGHSFDTVGRRPCEVLLGTDAGHLDFRASVLVDDDAVTLSTVVRIHNRRGRLYMAVVSRAHPRIVRAMLHRALRRLAEGRTPRGAARGAASPR</sequence>
<proteinExistence type="predicted"/>
<name>A0A6N9YKY1_9ACTN</name>
<organism evidence="1 2">
    <name type="scientific">Phytoactinopolyspora alkaliphila</name>
    <dbReference type="NCBI Taxonomy" id="1783498"/>
    <lineage>
        <taxon>Bacteria</taxon>
        <taxon>Bacillati</taxon>
        <taxon>Actinomycetota</taxon>
        <taxon>Actinomycetes</taxon>
        <taxon>Jiangellales</taxon>
        <taxon>Jiangellaceae</taxon>
        <taxon>Phytoactinopolyspora</taxon>
    </lineage>
</organism>
<evidence type="ECO:0000313" key="2">
    <source>
        <dbReference type="Proteomes" id="UP000469185"/>
    </source>
</evidence>
<dbReference type="Proteomes" id="UP000469185">
    <property type="component" value="Unassembled WGS sequence"/>
</dbReference>
<dbReference type="RefSeq" id="WP_163818339.1">
    <property type="nucleotide sequence ID" value="NZ_JAAGOB010000004.1"/>
</dbReference>
<dbReference type="EMBL" id="JAAGOB010000004">
    <property type="protein sequence ID" value="NED95580.1"/>
    <property type="molecule type" value="Genomic_DNA"/>
</dbReference>